<keyword evidence="1" id="KW-0472">Membrane</keyword>
<comment type="caution">
    <text evidence="2">The sequence shown here is derived from an EMBL/GenBank/DDBJ whole genome shotgun (WGS) entry which is preliminary data.</text>
</comment>
<evidence type="ECO:0000256" key="1">
    <source>
        <dbReference type="SAM" id="Phobius"/>
    </source>
</evidence>
<protein>
    <recommendedName>
        <fullName evidence="4">RHS repeat-associated protein</fullName>
    </recommendedName>
</protein>
<feature type="transmembrane region" description="Helical" evidence="1">
    <location>
        <begin position="45"/>
        <end position="63"/>
    </location>
</feature>
<reference evidence="2 3" key="1">
    <citation type="submission" date="2018-07" db="EMBL/GenBank/DDBJ databases">
        <title>Genomic Encyclopedia of Type Strains, Phase IV (KMG-IV): sequencing the most valuable type-strain genomes for metagenomic binning, comparative biology and taxonomic classification.</title>
        <authorList>
            <person name="Goeker M."/>
        </authorList>
    </citation>
    <scope>NUCLEOTIDE SEQUENCE [LARGE SCALE GENOMIC DNA]</scope>
    <source>
        <strain evidence="2 3">DSM 26407</strain>
    </source>
</reference>
<dbReference type="Proteomes" id="UP000252707">
    <property type="component" value="Unassembled WGS sequence"/>
</dbReference>
<keyword evidence="1" id="KW-0812">Transmembrane</keyword>
<evidence type="ECO:0000313" key="3">
    <source>
        <dbReference type="Proteomes" id="UP000252707"/>
    </source>
</evidence>
<keyword evidence="3" id="KW-1185">Reference proteome</keyword>
<dbReference type="EMBL" id="QPJY01000002">
    <property type="protein sequence ID" value="RCX31659.1"/>
    <property type="molecule type" value="Genomic_DNA"/>
</dbReference>
<evidence type="ECO:0008006" key="4">
    <source>
        <dbReference type="Google" id="ProtNLM"/>
    </source>
</evidence>
<sequence>MQFPYASQSYNRYAYVLNNPLKYTDPSGYFLSGLFKSIGKFFSKWGRVIVVIAAAAIIGPWAAGLVTNGGILAAVVGGAAAGFVA</sequence>
<dbReference type="Gene3D" id="2.180.10.10">
    <property type="entry name" value="RHS repeat-associated core"/>
    <property type="match status" value="1"/>
</dbReference>
<evidence type="ECO:0000313" key="2">
    <source>
        <dbReference type="EMBL" id="RCX31659.1"/>
    </source>
</evidence>
<dbReference type="RefSeq" id="WP_114278514.1">
    <property type="nucleotide sequence ID" value="NZ_QPJY01000002.1"/>
</dbReference>
<keyword evidence="1" id="KW-1133">Transmembrane helix</keyword>
<organism evidence="2 3">
    <name type="scientific">Thioalbus denitrificans</name>
    <dbReference type="NCBI Taxonomy" id="547122"/>
    <lineage>
        <taxon>Bacteria</taxon>
        <taxon>Pseudomonadati</taxon>
        <taxon>Pseudomonadota</taxon>
        <taxon>Gammaproteobacteria</taxon>
        <taxon>Chromatiales</taxon>
        <taxon>Ectothiorhodospiraceae</taxon>
        <taxon>Thioalbus</taxon>
    </lineage>
</organism>
<dbReference type="OrthoDB" id="9815903at2"/>
<proteinExistence type="predicted"/>
<dbReference type="AlphaFoldDB" id="A0A369CCM9"/>
<name>A0A369CCM9_9GAMM</name>
<accession>A0A369CCM9</accession>
<gene>
    <name evidence="2" type="ORF">DFQ59_1022</name>
</gene>